<proteinExistence type="predicted"/>
<accession>A0AA85K7K5</accession>
<dbReference type="WBParaSite" id="TREG1_71940.1">
    <property type="protein sequence ID" value="TREG1_71940.1"/>
    <property type="gene ID" value="TREG1_71940"/>
</dbReference>
<evidence type="ECO:0000313" key="3">
    <source>
        <dbReference type="WBParaSite" id="TREG1_71940.1"/>
    </source>
</evidence>
<dbReference type="Proteomes" id="UP000050795">
    <property type="component" value="Unassembled WGS sequence"/>
</dbReference>
<name>A0AA85K7K5_TRIRE</name>
<evidence type="ECO:0000313" key="4">
    <source>
        <dbReference type="WBParaSite" id="TREG1_71940.2"/>
    </source>
</evidence>
<protein>
    <submittedName>
        <fullName evidence="3 4">Uncharacterized protein</fullName>
    </submittedName>
</protein>
<feature type="transmembrane region" description="Helical" evidence="1">
    <location>
        <begin position="21"/>
        <end position="41"/>
    </location>
</feature>
<dbReference type="WBParaSite" id="TREG1_71940.3">
    <property type="protein sequence ID" value="TREG1_71940.3"/>
    <property type="gene ID" value="TREG1_71940"/>
</dbReference>
<sequence length="250" mass="28242">MSERQINFSKSQLNKSTRIMTFGLVAIGVGIALTIAIVIHFITAVGKFLKDNWWISIMFSVIGFICSILMVTIPHRVKNPPVNFIILFVMIMSLSYSVALDFVDISFKWIMLRWTLSVTMCLCFILIGIIIKRDLTVFIFPLLIYLLSAILLASVTISVLYLITNKYVLYISFCIFEFVTVIPCLMVAGQMLSKRRDVHFSDDDYTTAAMIYFLLILQAVTSTVGPFQTDTKKSNETSVISTLSSFVTTD</sequence>
<keyword evidence="1" id="KW-0472">Membrane</keyword>
<feature type="transmembrane region" description="Helical" evidence="1">
    <location>
        <begin position="138"/>
        <end position="161"/>
    </location>
</feature>
<evidence type="ECO:0000313" key="5">
    <source>
        <dbReference type="WBParaSite" id="TREG1_71940.3"/>
    </source>
</evidence>
<dbReference type="AlphaFoldDB" id="A0AA85K7K5"/>
<feature type="transmembrane region" description="Helical" evidence="1">
    <location>
        <begin position="109"/>
        <end position="131"/>
    </location>
</feature>
<reference evidence="3 4" key="2">
    <citation type="submission" date="2023-11" db="UniProtKB">
        <authorList>
            <consortium name="WormBaseParasite"/>
        </authorList>
    </citation>
    <scope>IDENTIFICATION</scope>
</reference>
<reference evidence="2" key="1">
    <citation type="submission" date="2022-06" db="EMBL/GenBank/DDBJ databases">
        <authorList>
            <person name="Berger JAMES D."/>
            <person name="Berger JAMES D."/>
        </authorList>
    </citation>
    <scope>NUCLEOTIDE SEQUENCE [LARGE SCALE GENOMIC DNA]</scope>
</reference>
<dbReference type="WBParaSite" id="TREG1_71940.2">
    <property type="protein sequence ID" value="TREG1_71940.2"/>
    <property type="gene ID" value="TREG1_71940"/>
</dbReference>
<feature type="transmembrane region" description="Helical" evidence="1">
    <location>
        <begin position="53"/>
        <end position="72"/>
    </location>
</feature>
<feature type="transmembrane region" description="Helical" evidence="1">
    <location>
        <begin position="167"/>
        <end position="188"/>
    </location>
</feature>
<keyword evidence="2" id="KW-1185">Reference proteome</keyword>
<feature type="transmembrane region" description="Helical" evidence="1">
    <location>
        <begin position="84"/>
        <end position="103"/>
    </location>
</feature>
<evidence type="ECO:0000256" key="1">
    <source>
        <dbReference type="SAM" id="Phobius"/>
    </source>
</evidence>
<organism evidence="2 5">
    <name type="scientific">Trichobilharzia regenti</name>
    <name type="common">Nasal bird schistosome</name>
    <dbReference type="NCBI Taxonomy" id="157069"/>
    <lineage>
        <taxon>Eukaryota</taxon>
        <taxon>Metazoa</taxon>
        <taxon>Spiralia</taxon>
        <taxon>Lophotrochozoa</taxon>
        <taxon>Platyhelminthes</taxon>
        <taxon>Trematoda</taxon>
        <taxon>Digenea</taxon>
        <taxon>Strigeidida</taxon>
        <taxon>Schistosomatoidea</taxon>
        <taxon>Schistosomatidae</taxon>
        <taxon>Trichobilharzia</taxon>
    </lineage>
</organism>
<feature type="transmembrane region" description="Helical" evidence="1">
    <location>
        <begin position="209"/>
        <end position="227"/>
    </location>
</feature>
<evidence type="ECO:0000313" key="2">
    <source>
        <dbReference type="Proteomes" id="UP000050795"/>
    </source>
</evidence>
<keyword evidence="1" id="KW-0812">Transmembrane</keyword>
<keyword evidence="1" id="KW-1133">Transmembrane helix</keyword>